<keyword evidence="4 5" id="KW-0472">Membrane</keyword>
<proteinExistence type="predicted"/>
<evidence type="ECO:0000313" key="7">
    <source>
        <dbReference type="EMBL" id="ELU06000.1"/>
    </source>
</evidence>
<dbReference type="CDD" id="cd14978">
    <property type="entry name" value="7tmA_FMRFamide_R-like"/>
    <property type="match status" value="1"/>
</dbReference>
<sequence>MEEYNYEEYYYYDENYSYALNETDFPVEDGYNKIARGLMVYVPPFLIVLGCFGNAMSFIVLQSPLFRLTPCGYLLSALAVVDSGVLLTGLLRLWIIAIAKVDIRASSNASCKAMMFLTYAFPQISSWTLVLVTADRTVSVASPIRSKEICTFFRMVCAWLMVVAIATLACVYPTVEHTVLTMEFPGGFTHRRCGVIEDDDRLSTFLSVYSWIDLLFVALIPMLIILSCNIYIVVMLQKADQRRQNLSMRGRNRQSSVSQSTRNMRSINIMLVFIGIAFLVTTTPRSIYLLTTTIAMDEAHQSSKRALFMHRFPLSSCHDIDVLRERFEKETFRRTRFVKGLLQTEVLFGGRDSNEFTLMTSRAVAFGITL</sequence>
<keyword evidence="2 5" id="KW-0812">Transmembrane</keyword>
<name>R7UII5_CAPTE</name>
<accession>R7UII5</accession>
<evidence type="ECO:0000256" key="3">
    <source>
        <dbReference type="ARBA" id="ARBA00022989"/>
    </source>
</evidence>
<reference evidence="7 9" key="2">
    <citation type="journal article" date="2013" name="Nature">
        <title>Insights into bilaterian evolution from three spiralian genomes.</title>
        <authorList>
            <person name="Simakov O."/>
            <person name="Marletaz F."/>
            <person name="Cho S.J."/>
            <person name="Edsinger-Gonzales E."/>
            <person name="Havlak P."/>
            <person name="Hellsten U."/>
            <person name="Kuo D.H."/>
            <person name="Larsson T."/>
            <person name="Lv J."/>
            <person name="Arendt D."/>
            <person name="Savage R."/>
            <person name="Osoegawa K."/>
            <person name="de Jong P."/>
            <person name="Grimwood J."/>
            <person name="Chapman J.A."/>
            <person name="Shapiro H."/>
            <person name="Aerts A."/>
            <person name="Otillar R.P."/>
            <person name="Terry A.Y."/>
            <person name="Boore J.L."/>
            <person name="Grigoriev I.V."/>
            <person name="Lindberg D.R."/>
            <person name="Seaver E.C."/>
            <person name="Weisblat D.A."/>
            <person name="Putnam N.H."/>
            <person name="Rokhsar D.S."/>
        </authorList>
    </citation>
    <scope>NUCLEOTIDE SEQUENCE</scope>
    <source>
        <strain evidence="7 9">I ESC-2004</strain>
    </source>
</reference>
<comment type="subcellular location">
    <subcellularLocation>
        <location evidence="1">Membrane</location>
    </subcellularLocation>
</comment>
<dbReference type="InterPro" id="IPR017452">
    <property type="entry name" value="GPCR_Rhodpsn_7TM"/>
</dbReference>
<dbReference type="AlphaFoldDB" id="R7UII5"/>
<dbReference type="STRING" id="283909.R7UII5"/>
<evidence type="ECO:0000256" key="2">
    <source>
        <dbReference type="ARBA" id="ARBA00022692"/>
    </source>
</evidence>
<dbReference type="Pfam" id="PF00001">
    <property type="entry name" value="7tm_1"/>
    <property type="match status" value="1"/>
</dbReference>
<dbReference type="GO" id="GO:0016020">
    <property type="term" value="C:membrane"/>
    <property type="evidence" value="ECO:0007669"/>
    <property type="project" value="UniProtKB-SubCell"/>
</dbReference>
<dbReference type="HOGENOM" id="CLU_009579_24_0_1"/>
<keyword evidence="9" id="KW-1185">Reference proteome</keyword>
<dbReference type="EnsemblMetazoa" id="CapteT208611">
    <property type="protein sequence ID" value="CapteP208611"/>
    <property type="gene ID" value="CapteG208611"/>
</dbReference>
<dbReference type="InterPro" id="IPR000276">
    <property type="entry name" value="GPCR_Rhodpsn"/>
</dbReference>
<dbReference type="Proteomes" id="UP000014760">
    <property type="component" value="Unassembled WGS sequence"/>
</dbReference>
<gene>
    <name evidence="7" type="ORF">CAPTEDRAFT_208611</name>
</gene>
<feature type="transmembrane region" description="Helical" evidence="5">
    <location>
        <begin position="269"/>
        <end position="290"/>
    </location>
</feature>
<feature type="transmembrane region" description="Helical" evidence="5">
    <location>
        <begin position="38"/>
        <end position="61"/>
    </location>
</feature>
<reference evidence="9" key="1">
    <citation type="submission" date="2012-12" db="EMBL/GenBank/DDBJ databases">
        <authorList>
            <person name="Hellsten U."/>
            <person name="Grimwood J."/>
            <person name="Chapman J.A."/>
            <person name="Shapiro H."/>
            <person name="Aerts A."/>
            <person name="Otillar R.P."/>
            <person name="Terry A.Y."/>
            <person name="Boore J.L."/>
            <person name="Simakov O."/>
            <person name="Marletaz F."/>
            <person name="Cho S.-J."/>
            <person name="Edsinger-Gonzales E."/>
            <person name="Havlak P."/>
            <person name="Kuo D.-H."/>
            <person name="Larsson T."/>
            <person name="Lv J."/>
            <person name="Arendt D."/>
            <person name="Savage R."/>
            <person name="Osoegawa K."/>
            <person name="de Jong P."/>
            <person name="Lindberg D.R."/>
            <person name="Seaver E.C."/>
            <person name="Weisblat D.A."/>
            <person name="Putnam N.H."/>
            <person name="Grigoriev I.V."/>
            <person name="Rokhsar D.S."/>
        </authorList>
    </citation>
    <scope>NUCLEOTIDE SEQUENCE</scope>
    <source>
        <strain evidence="9">I ESC-2004</strain>
    </source>
</reference>
<evidence type="ECO:0000259" key="6">
    <source>
        <dbReference type="PROSITE" id="PS50262"/>
    </source>
</evidence>
<dbReference type="OrthoDB" id="6068817at2759"/>
<evidence type="ECO:0000313" key="9">
    <source>
        <dbReference type="Proteomes" id="UP000014760"/>
    </source>
</evidence>
<dbReference type="GO" id="GO:0004930">
    <property type="term" value="F:G protein-coupled receptor activity"/>
    <property type="evidence" value="ECO:0007669"/>
    <property type="project" value="InterPro"/>
</dbReference>
<dbReference type="PANTHER" id="PTHR46641">
    <property type="entry name" value="FMRFAMIDE RECEPTOR-RELATED"/>
    <property type="match status" value="1"/>
</dbReference>
<dbReference type="EMBL" id="KB301027">
    <property type="protein sequence ID" value="ELU06000.1"/>
    <property type="molecule type" value="Genomic_DNA"/>
</dbReference>
<protein>
    <recommendedName>
        <fullName evidence="6">G-protein coupled receptors family 1 profile domain-containing protein</fullName>
    </recommendedName>
</protein>
<evidence type="ECO:0000256" key="1">
    <source>
        <dbReference type="ARBA" id="ARBA00004370"/>
    </source>
</evidence>
<feature type="domain" description="G-protein coupled receptors family 1 profile" evidence="6">
    <location>
        <begin position="53"/>
        <end position="294"/>
    </location>
</feature>
<keyword evidence="3 5" id="KW-1133">Transmembrane helix</keyword>
<dbReference type="Gene3D" id="1.20.1070.10">
    <property type="entry name" value="Rhodopsin 7-helix transmembrane proteins"/>
    <property type="match status" value="1"/>
</dbReference>
<dbReference type="PANTHER" id="PTHR46641:SF18">
    <property type="entry name" value="G-PROTEIN COUPLED RECEPTORS FAMILY 1 PROFILE DOMAIN-CONTAINING PROTEIN"/>
    <property type="match status" value="1"/>
</dbReference>
<reference evidence="8" key="3">
    <citation type="submission" date="2015-06" db="UniProtKB">
        <authorList>
            <consortium name="EnsemblMetazoa"/>
        </authorList>
    </citation>
    <scope>IDENTIFICATION</scope>
</reference>
<evidence type="ECO:0000256" key="5">
    <source>
        <dbReference type="SAM" id="Phobius"/>
    </source>
</evidence>
<dbReference type="PROSITE" id="PS50262">
    <property type="entry name" value="G_PROTEIN_RECEP_F1_2"/>
    <property type="match status" value="1"/>
</dbReference>
<feature type="transmembrane region" description="Helical" evidence="5">
    <location>
        <begin position="208"/>
        <end position="234"/>
    </location>
</feature>
<dbReference type="SUPFAM" id="SSF81321">
    <property type="entry name" value="Family A G protein-coupled receptor-like"/>
    <property type="match status" value="1"/>
</dbReference>
<evidence type="ECO:0000256" key="4">
    <source>
        <dbReference type="ARBA" id="ARBA00023136"/>
    </source>
</evidence>
<organism evidence="7">
    <name type="scientific">Capitella teleta</name>
    <name type="common">Polychaete worm</name>
    <dbReference type="NCBI Taxonomy" id="283909"/>
    <lineage>
        <taxon>Eukaryota</taxon>
        <taxon>Metazoa</taxon>
        <taxon>Spiralia</taxon>
        <taxon>Lophotrochozoa</taxon>
        <taxon>Annelida</taxon>
        <taxon>Polychaeta</taxon>
        <taxon>Sedentaria</taxon>
        <taxon>Scolecida</taxon>
        <taxon>Capitellidae</taxon>
        <taxon>Capitella</taxon>
    </lineage>
</organism>
<dbReference type="InterPro" id="IPR052954">
    <property type="entry name" value="GPCR-Ligand_Int"/>
</dbReference>
<dbReference type="EMBL" id="AMQN01007622">
    <property type="status" value="NOT_ANNOTATED_CDS"/>
    <property type="molecule type" value="Genomic_DNA"/>
</dbReference>
<feature type="transmembrane region" description="Helical" evidence="5">
    <location>
        <begin position="155"/>
        <end position="175"/>
    </location>
</feature>
<evidence type="ECO:0000313" key="8">
    <source>
        <dbReference type="EnsemblMetazoa" id="CapteP208611"/>
    </source>
</evidence>
<feature type="transmembrane region" description="Helical" evidence="5">
    <location>
        <begin position="73"/>
        <end position="96"/>
    </location>
</feature>